<organism evidence="4 5">
    <name type="scientific">Nocardia amikacinitolerans</name>
    <dbReference type="NCBI Taxonomy" id="756689"/>
    <lineage>
        <taxon>Bacteria</taxon>
        <taxon>Bacillati</taxon>
        <taxon>Actinomycetota</taxon>
        <taxon>Actinomycetes</taxon>
        <taxon>Mycobacteriales</taxon>
        <taxon>Nocardiaceae</taxon>
        <taxon>Nocardia</taxon>
    </lineage>
</organism>
<dbReference type="Pfam" id="PF13462">
    <property type="entry name" value="Thioredoxin_4"/>
    <property type="match status" value="1"/>
</dbReference>
<gene>
    <name evidence="4" type="ORF">SAMN04244553_1951</name>
</gene>
<dbReference type="RefSeq" id="WP_245910022.1">
    <property type="nucleotide sequence ID" value="NZ_JAMTCW010000006.1"/>
</dbReference>
<dbReference type="InterPro" id="IPR036249">
    <property type="entry name" value="Thioredoxin-like_sf"/>
</dbReference>
<dbReference type="Gene3D" id="3.40.30.10">
    <property type="entry name" value="Glutaredoxin"/>
    <property type="match status" value="1"/>
</dbReference>
<evidence type="ECO:0000256" key="2">
    <source>
        <dbReference type="SAM" id="Phobius"/>
    </source>
</evidence>
<dbReference type="InterPro" id="IPR012336">
    <property type="entry name" value="Thioredoxin-like_fold"/>
</dbReference>
<keyword evidence="2" id="KW-1133">Transmembrane helix</keyword>
<dbReference type="CDD" id="cd02972">
    <property type="entry name" value="DsbA_family"/>
    <property type="match status" value="1"/>
</dbReference>
<dbReference type="Proteomes" id="UP000219565">
    <property type="component" value="Unassembled WGS sequence"/>
</dbReference>
<dbReference type="SUPFAM" id="SSF52833">
    <property type="entry name" value="Thioredoxin-like"/>
    <property type="match status" value="1"/>
</dbReference>
<keyword evidence="2" id="KW-0472">Membrane</keyword>
<feature type="domain" description="Thioredoxin-like fold" evidence="3">
    <location>
        <begin position="57"/>
        <end position="229"/>
    </location>
</feature>
<dbReference type="EMBL" id="OBEG01000002">
    <property type="protein sequence ID" value="SNY80388.1"/>
    <property type="molecule type" value="Genomic_DNA"/>
</dbReference>
<sequence>MSSATSYALGGVALALIVLIVFLAFRSGRDEPDVRNDGYGPVRDPGVVAVLQPDGVVLLGKPGAPKTIDVYEDPLCPACGGLERVYGQELAQKLDEGKLAVRYHYVNFLDPKSSSKDYSTRAIAANECVAEAGNGPVYAKFHELLFASKQPKEGGDDLSNEELSVLARDAGAQEQAVQCIATGAKVESAKAHAKAATDDLNARLDGPAATPSVFDGTNKVDVNNEEWVAQLAP</sequence>
<protein>
    <submittedName>
        <fullName evidence="4">Thioredoxin</fullName>
    </submittedName>
</protein>
<name>A0A285L645_9NOCA</name>
<accession>A0A285L645</accession>
<keyword evidence="2" id="KW-0812">Transmembrane</keyword>
<evidence type="ECO:0000313" key="4">
    <source>
        <dbReference type="EMBL" id="SNY80388.1"/>
    </source>
</evidence>
<proteinExistence type="predicted"/>
<feature type="transmembrane region" description="Helical" evidence="2">
    <location>
        <begin position="6"/>
        <end position="25"/>
    </location>
</feature>
<feature type="region of interest" description="Disordered" evidence="1">
    <location>
        <begin position="195"/>
        <end position="217"/>
    </location>
</feature>
<dbReference type="STRING" id="1379680.GCA_001612615_06450"/>
<dbReference type="AlphaFoldDB" id="A0A285L645"/>
<keyword evidence="5" id="KW-1185">Reference proteome</keyword>
<evidence type="ECO:0000313" key="5">
    <source>
        <dbReference type="Proteomes" id="UP000219565"/>
    </source>
</evidence>
<evidence type="ECO:0000259" key="3">
    <source>
        <dbReference type="Pfam" id="PF13462"/>
    </source>
</evidence>
<reference evidence="4 5" key="1">
    <citation type="submission" date="2017-09" db="EMBL/GenBank/DDBJ databases">
        <authorList>
            <person name="Ehlers B."/>
            <person name="Leendertz F.H."/>
        </authorList>
    </citation>
    <scope>NUCLEOTIDE SEQUENCE [LARGE SCALE GENOMIC DNA]</scope>
    <source>
        <strain evidence="4 5">DSM 45537</strain>
    </source>
</reference>
<evidence type="ECO:0000256" key="1">
    <source>
        <dbReference type="SAM" id="MobiDB-lite"/>
    </source>
</evidence>